<protein>
    <recommendedName>
        <fullName evidence="2">HEAT repeat domain-containing protein</fullName>
    </recommendedName>
</protein>
<gene>
    <name evidence="1" type="ORF">AVDCRST_MAG48-3499</name>
</gene>
<reference evidence="1" key="1">
    <citation type="submission" date="2020-02" db="EMBL/GenBank/DDBJ databases">
        <authorList>
            <person name="Meier V. D."/>
        </authorList>
    </citation>
    <scope>NUCLEOTIDE SEQUENCE</scope>
    <source>
        <strain evidence="1">AVDCRST_MAG48</strain>
    </source>
</reference>
<organism evidence="1">
    <name type="scientific">uncultured Friedmanniella sp</name>
    <dbReference type="NCBI Taxonomy" id="335381"/>
    <lineage>
        <taxon>Bacteria</taxon>
        <taxon>Bacillati</taxon>
        <taxon>Actinomycetota</taxon>
        <taxon>Actinomycetes</taxon>
        <taxon>Propionibacteriales</taxon>
        <taxon>Nocardioidaceae</taxon>
        <taxon>Friedmanniella</taxon>
        <taxon>environmental samples</taxon>
    </lineage>
</organism>
<accession>A0A6J4LQP2</accession>
<sequence length="146" mass="16073">MRASSTWGRTPRQSIEQECARRGRSEVVDGCLALLAEQPADPHLVVALGGPPARWVLTGGQGGPAYWLRVWAARGLLWAWEDRALPAVVSALDDEAWRVREMALRVVARHGLGDALQAVARRQDDPVPRVRAAADRALVRLTRDRA</sequence>
<dbReference type="InterPro" id="IPR016024">
    <property type="entry name" value="ARM-type_fold"/>
</dbReference>
<dbReference type="SUPFAM" id="SSF48371">
    <property type="entry name" value="ARM repeat"/>
    <property type="match status" value="1"/>
</dbReference>
<dbReference type="AlphaFoldDB" id="A0A6J4LQP2"/>
<dbReference type="Gene3D" id="1.25.10.10">
    <property type="entry name" value="Leucine-rich Repeat Variant"/>
    <property type="match status" value="1"/>
</dbReference>
<evidence type="ECO:0008006" key="2">
    <source>
        <dbReference type="Google" id="ProtNLM"/>
    </source>
</evidence>
<dbReference type="EMBL" id="CADCTS010000489">
    <property type="protein sequence ID" value="CAA9338315.1"/>
    <property type="molecule type" value="Genomic_DNA"/>
</dbReference>
<evidence type="ECO:0000313" key="1">
    <source>
        <dbReference type="EMBL" id="CAA9338315.1"/>
    </source>
</evidence>
<proteinExistence type="predicted"/>
<dbReference type="Pfam" id="PF13646">
    <property type="entry name" value="HEAT_2"/>
    <property type="match status" value="1"/>
</dbReference>
<dbReference type="InterPro" id="IPR011989">
    <property type="entry name" value="ARM-like"/>
</dbReference>
<name>A0A6J4LQP2_9ACTN</name>